<organism evidence="1 2">
    <name type="scientific">Tanacetum coccineum</name>
    <dbReference type="NCBI Taxonomy" id="301880"/>
    <lineage>
        <taxon>Eukaryota</taxon>
        <taxon>Viridiplantae</taxon>
        <taxon>Streptophyta</taxon>
        <taxon>Embryophyta</taxon>
        <taxon>Tracheophyta</taxon>
        <taxon>Spermatophyta</taxon>
        <taxon>Magnoliopsida</taxon>
        <taxon>eudicotyledons</taxon>
        <taxon>Gunneridae</taxon>
        <taxon>Pentapetalae</taxon>
        <taxon>asterids</taxon>
        <taxon>campanulids</taxon>
        <taxon>Asterales</taxon>
        <taxon>Asteraceae</taxon>
        <taxon>Asteroideae</taxon>
        <taxon>Anthemideae</taxon>
        <taxon>Anthemidinae</taxon>
        <taxon>Tanacetum</taxon>
    </lineage>
</organism>
<gene>
    <name evidence="1" type="ORF">Tco_1081788</name>
</gene>
<accession>A0ABQ5HYP4</accession>
<proteinExistence type="predicted"/>
<evidence type="ECO:0000313" key="1">
    <source>
        <dbReference type="EMBL" id="GJT92943.1"/>
    </source>
</evidence>
<dbReference type="Proteomes" id="UP001151760">
    <property type="component" value="Unassembled WGS sequence"/>
</dbReference>
<reference evidence="1" key="2">
    <citation type="submission" date="2022-01" db="EMBL/GenBank/DDBJ databases">
        <authorList>
            <person name="Yamashiro T."/>
            <person name="Shiraishi A."/>
            <person name="Satake H."/>
            <person name="Nakayama K."/>
        </authorList>
    </citation>
    <scope>NUCLEOTIDE SEQUENCE</scope>
</reference>
<name>A0ABQ5HYP4_9ASTR</name>
<dbReference type="EMBL" id="BQNB010020156">
    <property type="protein sequence ID" value="GJT92943.1"/>
    <property type="molecule type" value="Genomic_DNA"/>
</dbReference>
<protein>
    <submittedName>
        <fullName evidence="1">Uncharacterized protein</fullName>
    </submittedName>
</protein>
<keyword evidence="2" id="KW-1185">Reference proteome</keyword>
<reference evidence="1" key="1">
    <citation type="journal article" date="2022" name="Int. J. Mol. Sci.">
        <title>Draft Genome of Tanacetum Coccineum: Genomic Comparison of Closely Related Tanacetum-Family Plants.</title>
        <authorList>
            <person name="Yamashiro T."/>
            <person name="Shiraishi A."/>
            <person name="Nakayama K."/>
            <person name="Satake H."/>
        </authorList>
    </citation>
    <scope>NUCLEOTIDE SEQUENCE</scope>
</reference>
<evidence type="ECO:0000313" key="2">
    <source>
        <dbReference type="Proteomes" id="UP001151760"/>
    </source>
</evidence>
<sequence length="75" mass="8124">MRFRMPRPSSLWVVSAYVDFKAEAQLFVGIDRSDERIVQAGSGVAGLIWVSVVVHAEYAADAAVFEELGAAVPVD</sequence>
<comment type="caution">
    <text evidence="1">The sequence shown here is derived from an EMBL/GenBank/DDBJ whole genome shotgun (WGS) entry which is preliminary data.</text>
</comment>